<comment type="catalytic activity">
    <reaction evidence="1">
        <text>a 1,2-diacyl-sn-glycero-3-phospho-(1D-myo-inositol-3-phosphate) + ATP = a 1,2-diacyl-sn-glycero-3-phospho-(1D-myo-inositol-3,5-bisphosphate) + ADP + H(+)</text>
        <dbReference type="Rhea" id="RHEA:13609"/>
        <dbReference type="ChEBI" id="CHEBI:15378"/>
        <dbReference type="ChEBI" id="CHEBI:30616"/>
        <dbReference type="ChEBI" id="CHEBI:57923"/>
        <dbReference type="ChEBI" id="CHEBI:58088"/>
        <dbReference type="ChEBI" id="CHEBI:456216"/>
        <dbReference type="EC" id="2.7.1.150"/>
    </reaction>
</comment>
<dbReference type="InterPro" id="IPR044769">
    <property type="entry name" value="PIKfyve_PIPKc"/>
</dbReference>
<evidence type="ECO:0000256" key="6">
    <source>
        <dbReference type="ARBA" id="ARBA00022771"/>
    </source>
</evidence>
<feature type="region of interest" description="Disordered" evidence="13">
    <location>
        <begin position="1619"/>
        <end position="1820"/>
    </location>
</feature>
<evidence type="ECO:0000256" key="8">
    <source>
        <dbReference type="ARBA" id="ARBA00022833"/>
    </source>
</evidence>
<feature type="compositionally biased region" description="Polar residues" evidence="13">
    <location>
        <begin position="1713"/>
        <end position="1735"/>
    </location>
</feature>
<dbReference type="GO" id="GO:0000329">
    <property type="term" value="C:fungal-type vacuole membrane"/>
    <property type="evidence" value="ECO:0007669"/>
    <property type="project" value="TreeGrafter"/>
</dbReference>
<feature type="compositionally biased region" description="Polar residues" evidence="13">
    <location>
        <begin position="96"/>
        <end position="116"/>
    </location>
</feature>
<name>A0A066V5N4_TILAU</name>
<dbReference type="RefSeq" id="XP_013240156.1">
    <property type="nucleotide sequence ID" value="XM_013384702.1"/>
</dbReference>
<evidence type="ECO:0000256" key="11">
    <source>
        <dbReference type="PROSITE-ProRule" id="PRU00091"/>
    </source>
</evidence>
<dbReference type="STRING" id="1037660.A0A066V5N4"/>
<evidence type="ECO:0000256" key="5">
    <source>
        <dbReference type="ARBA" id="ARBA00022741"/>
    </source>
</evidence>
<dbReference type="SUPFAM" id="SSF54849">
    <property type="entry name" value="GroEL-intermediate domain like"/>
    <property type="match status" value="1"/>
</dbReference>
<evidence type="ECO:0000256" key="4">
    <source>
        <dbReference type="ARBA" id="ARBA00022723"/>
    </source>
</evidence>
<comment type="caution">
    <text evidence="16">The sequence shown here is derived from an EMBL/GenBank/DDBJ whole genome shotgun (WGS) entry which is preliminary data.</text>
</comment>
<keyword evidence="6 11" id="KW-0863">Zinc-finger</keyword>
<feature type="compositionally biased region" description="Basic and acidic residues" evidence="13">
    <location>
        <begin position="1839"/>
        <end position="1857"/>
    </location>
</feature>
<feature type="compositionally biased region" description="Acidic residues" evidence="13">
    <location>
        <begin position="1858"/>
        <end position="1867"/>
    </location>
</feature>
<dbReference type="FunFam" id="3.30.40.10:FF:000283">
    <property type="entry name" value="1-phosphatidylinositol-3-phosphate 5-kinase (Fab1)"/>
    <property type="match status" value="1"/>
</dbReference>
<feature type="compositionally biased region" description="Polar residues" evidence="13">
    <location>
        <begin position="1921"/>
        <end position="1934"/>
    </location>
</feature>
<evidence type="ECO:0000259" key="14">
    <source>
        <dbReference type="PROSITE" id="PS50178"/>
    </source>
</evidence>
<evidence type="ECO:0000256" key="1">
    <source>
        <dbReference type="ARBA" id="ARBA00000768"/>
    </source>
</evidence>
<dbReference type="InterPro" id="IPR027483">
    <property type="entry name" value="PInositol-4-P-4/5-kinase_C_sf"/>
</dbReference>
<dbReference type="InterPro" id="IPR027410">
    <property type="entry name" value="TCP-1-like_intermed_sf"/>
</dbReference>
<dbReference type="EC" id="2.7.1.150" evidence="2"/>
<feature type="region of interest" description="Disordered" evidence="13">
    <location>
        <begin position="550"/>
        <end position="596"/>
    </location>
</feature>
<dbReference type="InterPro" id="IPR011011">
    <property type="entry name" value="Znf_FYVE_PHD"/>
</dbReference>
<evidence type="ECO:0000256" key="10">
    <source>
        <dbReference type="ARBA" id="ARBA00075294"/>
    </source>
</evidence>
<keyword evidence="8" id="KW-0862">Zinc</keyword>
<evidence type="ECO:0000256" key="12">
    <source>
        <dbReference type="PROSITE-ProRule" id="PRU00781"/>
    </source>
</evidence>
<dbReference type="InterPro" id="IPR027409">
    <property type="entry name" value="GroEL-like_apical_dom_sf"/>
</dbReference>
<keyword evidence="4" id="KW-0479">Metal-binding</keyword>
<evidence type="ECO:0000256" key="13">
    <source>
        <dbReference type="SAM" id="MobiDB-lite"/>
    </source>
</evidence>
<dbReference type="GO" id="GO:0046854">
    <property type="term" value="P:phosphatidylinositol phosphate biosynthetic process"/>
    <property type="evidence" value="ECO:0007669"/>
    <property type="project" value="TreeGrafter"/>
</dbReference>
<dbReference type="Gene3D" id="3.30.40.10">
    <property type="entry name" value="Zinc/RING finger domain, C3HC4 (zinc finger)"/>
    <property type="match status" value="1"/>
</dbReference>
<dbReference type="FunFam" id="3.30.810.10:FF:000001">
    <property type="entry name" value="1-phosphatidylinositol 3-phosphate 5-kinase FAB1"/>
    <property type="match status" value="1"/>
</dbReference>
<dbReference type="SMART" id="SM00064">
    <property type="entry name" value="FYVE"/>
    <property type="match status" value="1"/>
</dbReference>
<dbReference type="InterPro" id="IPR002423">
    <property type="entry name" value="Cpn60/GroEL/TCP-1"/>
</dbReference>
<feature type="domain" description="PIPK" evidence="15">
    <location>
        <begin position="2010"/>
        <end position="2343"/>
    </location>
</feature>
<evidence type="ECO:0000256" key="7">
    <source>
        <dbReference type="ARBA" id="ARBA00022777"/>
    </source>
</evidence>
<dbReference type="SUPFAM" id="SSF52029">
    <property type="entry name" value="GroEL apical domain-like"/>
    <property type="match status" value="1"/>
</dbReference>
<organism evidence="16 17">
    <name type="scientific">Tilletiaria anomala (strain ATCC 24038 / CBS 436.72 / UBC 951)</name>
    <dbReference type="NCBI Taxonomy" id="1037660"/>
    <lineage>
        <taxon>Eukaryota</taxon>
        <taxon>Fungi</taxon>
        <taxon>Dikarya</taxon>
        <taxon>Basidiomycota</taxon>
        <taxon>Ustilaginomycotina</taxon>
        <taxon>Exobasidiomycetes</taxon>
        <taxon>Georgefischeriales</taxon>
        <taxon>Tilletiariaceae</taxon>
        <taxon>Tilletiaria</taxon>
    </lineage>
</organism>
<feature type="region of interest" description="Disordered" evidence="13">
    <location>
        <begin position="1483"/>
        <end position="1560"/>
    </location>
</feature>
<dbReference type="FunFam" id="3.30.800.10:FF:000005">
    <property type="entry name" value="1-phosphatidylinositol-3-phosphate 5-kinase (Fab1)"/>
    <property type="match status" value="1"/>
</dbReference>
<dbReference type="PANTHER" id="PTHR45748">
    <property type="entry name" value="1-PHOSPHATIDYLINOSITOL 3-PHOSPHATE 5-KINASE-RELATED"/>
    <property type="match status" value="1"/>
</dbReference>
<evidence type="ECO:0000256" key="9">
    <source>
        <dbReference type="ARBA" id="ARBA00022840"/>
    </source>
</evidence>
<dbReference type="Proteomes" id="UP000027361">
    <property type="component" value="Unassembled WGS sequence"/>
</dbReference>
<keyword evidence="7 12" id="KW-0418">Kinase</keyword>
<dbReference type="InterPro" id="IPR017455">
    <property type="entry name" value="Znf_FYVE-rel"/>
</dbReference>
<dbReference type="GeneID" id="25265436"/>
<dbReference type="InterPro" id="IPR000306">
    <property type="entry name" value="Znf_FYVE"/>
</dbReference>
<dbReference type="Pfam" id="PF00118">
    <property type="entry name" value="Cpn60_TCP1"/>
    <property type="match status" value="1"/>
</dbReference>
<dbReference type="EMBL" id="JMSN01000157">
    <property type="protein sequence ID" value="KDN36771.1"/>
    <property type="molecule type" value="Genomic_DNA"/>
</dbReference>
<feature type="region of interest" description="Disordered" evidence="13">
    <location>
        <begin position="96"/>
        <end position="141"/>
    </location>
</feature>
<dbReference type="OrthoDB" id="158357at2759"/>
<dbReference type="InterPro" id="IPR027484">
    <property type="entry name" value="PInositol-4-P-5-kinase_N"/>
</dbReference>
<dbReference type="InParanoid" id="A0A066V5N4"/>
<dbReference type="FunFam" id="3.50.7.10:FF:000007">
    <property type="entry name" value="1-phosphatidylinositol 3-phosphate 5-kinase isoform X1"/>
    <property type="match status" value="1"/>
</dbReference>
<feature type="compositionally biased region" description="Polar residues" evidence="13">
    <location>
        <begin position="584"/>
        <end position="596"/>
    </location>
</feature>
<feature type="region of interest" description="Disordered" evidence="13">
    <location>
        <begin position="198"/>
        <end position="228"/>
    </location>
</feature>
<dbReference type="CDD" id="cd03334">
    <property type="entry name" value="Fab1_TCP"/>
    <property type="match status" value="1"/>
</dbReference>
<dbReference type="Gene3D" id="3.30.810.10">
    <property type="entry name" value="2-Layer Sandwich"/>
    <property type="match status" value="1"/>
</dbReference>
<dbReference type="GO" id="GO:0008270">
    <property type="term" value="F:zinc ion binding"/>
    <property type="evidence" value="ECO:0007669"/>
    <property type="project" value="UniProtKB-KW"/>
</dbReference>
<dbReference type="CDD" id="cd17300">
    <property type="entry name" value="PIPKc_PIKfyve"/>
    <property type="match status" value="1"/>
</dbReference>
<sequence>MAAASGVGLNDSERLTSFHFLKDKDDTAEATFTFGGVGDFFSKVRSAWVAGTAPKDDARDGADVEALDPVAPQWADVRSPGEAEIICLFLPSREGSVTNDGGSSNRARNTPASSTMPFKGRVKVQPSKSDPNSYKRGHRQAPSLALRTIGSIGLSSSAVASITPAVALTSNHFSYLAGAPSMVDASMMVEDGVSTIADSPSISDRLPQGDGDTQLDHSDDDADEGDVLGSLNVNRRSAYGLGLHRTPSLPSSDSIANGMWGMSTIPGFPLSRGTLADDARSIHSNSAASTRQRGLGSNRYDFQTASSDYGGRTTPTSSAAVHGLQTSADAIWRRIRGEGLSKKFWMADENVKECRECLSYFTPFRRKHHCRLCGQIYCSRCASHIIPGVRFANDGMIRVCNFCMRMLEEYDAEEAGSTFGGTVPVHGEVSLHRRPSLRHTFTGTTKVLPGMISAPLEAQVKAPQSQFAANHLFARANIKSDHGIPHGAVASILRQHERDIRASELGADHGGEVTPGVPDAVNTADVLACSQEGALSSAHDAPAPFRKALREEPSPTLDAEDPAPDSPHPANEPSSGSRAEEAHQQPSTRPSLATQAAVSHALNIPFPKLSTTGDIASDHNVAAFYQTDISSDPRVRLVGEGLSHTRTRLRSRADLLRDDDSLPRSEGRHYMSRKEGTLGFHQEPSSATWQTELSSASLAHLTTMARQTLQHAKIKDVDDWSKVMITLALKAITRVKPNARAGEGMGIRGYVKIKRIPGGKPSDTQYVEGFVCSKHVATKKMAQSLPLSHARVMVIQFPIEFHRPDTQFVSLEPVIAQEQEYTRLLVARILALRPQLLVVEKTVSRLALEMLEDAGVIVVWSLKASAVEAISRCTQADIITSVDRLALEPRLGRATAFDVQTYNIVGVPEASKSLMRFEGLNRNLGSTILLRGAGPESLRRVKVILDLLIFIAYNLRLEEHLMRDENAALQLARELQDTDEVVASTRILAAAKRQKRMAQQEARCIEGAGLSSRTQHILHMYDGILVSASAAVRVPPPYPLAKMREIADHLAHLKKLCDEEEVARIRAEEQHDSAAMTPKAEKSAAEGGLDVSSGKSSACPSPKSKALDLRAIMQKPEEVARRVEFDTERARFRAQMRSWEQYLDRCPDAVTPFAHQRLVMLAVTSCSSTSSPCSGPSLHQVDYYGFGDETLGQYLERHCNDAGLICPANGCDKENLLHYRSYVHNDTRVQVMMERFVCPIPGSEGRLLVWSYCKECGVATSVSPISEETWSYSFAKYLELHFYAADNCRTSVCTHHFFRDHVRYFAYRNLAIRFHTDPIQTLEVTMPNLRLLSRPDLRCKMKNDEALKLQQKSMAYWNSVLARLEALSVEVGVERDQATRQNGQAMLTDLMARFKEDSDQMDSALRKAYLQSSATTALSLNVVVRQLQDKVVQWDVAFVEFERNFLPCEKDVRRLTASHLKRMFSERENAERLGDRLPTAAELDEHAGDSSEAPSRAEGASPPVGTLPNDSSLTVGSEIAAQGIPHPRSSAPPGSPRREGSAAVACGGNTSADESAVESLRPRLPRPLALDESSCTENDLSSNVSGLVKRFEIPAKGKLFASSAAEDTPRLSACRPHMRRLKSEQTPGPVKRIASIPHPMHSDNEDVRTPAAHSQATTPTVSRRGSARDSPIARTAGVQRTRSNSRRLDGDRAPVAKAGPPPSSYRPPRMNETARSGRSNSRPSTNRSGGTLSRKNSSDNERSQPQGPSGSIVKQRPNSKEASKDTVFPSRLPTSTRKDTAGARSKVSTIARHFDRISREAEREREHQRQAMASRARRARPVAFTQARVEVFRSVRDAVKDDESDSDRSSESSKAGDAEDEDEDGTDSETVADHSTASQVVPPTAAGDVDPGDDRPDRLTPPTDVMTIQTRMGGEKGQDPDASSVTSQGQSFMSSTLPTHARSFLLSDGETSGYERGSLIKAISGLWAVRGGEPVPLLEYPMLATEHVFADSQIIVREDEPSSIIAFTLSSKNYSDKLKSLQSSTARLADVDESFMPGDTTESEGWGFVNAPMPSEPNDLEMAMKRAGGTHFRFEFESGSSSFWCRIFFAEQFDALRRSSGCGETIIESLSRCLKWDSSGGKSGAAFLKTRDDRLVVKQLSRYEMDGFSKFAPAYFDYIANCFYRDRPTTLAKIFGCFRIGFKNPQTGKTLKMDCLVMENLFYGREMSKIFDLKGSMRNRHIQQTGRPNEVLQDENLVELAHQNPLFVREHSKRLLRAALWNDSLFLADMNVMDYSLVVGMVKDKSELVVGIIDFVRTYTWDKRVESFVKEAGLLGGTGKGEPTIITPRQYRSRFLAFLDRSFVMTPDAWLPSTWAHQ</sequence>
<dbReference type="SUPFAM" id="SSF56104">
    <property type="entry name" value="SAICAR synthase-like"/>
    <property type="match status" value="1"/>
</dbReference>
<dbReference type="InterPro" id="IPR013083">
    <property type="entry name" value="Znf_RING/FYVE/PHD"/>
</dbReference>
<feature type="compositionally biased region" description="Low complexity" evidence="13">
    <location>
        <begin position="1092"/>
        <end position="1103"/>
    </location>
</feature>
<dbReference type="Gene3D" id="3.30.800.10">
    <property type="entry name" value="Phosphatidylinositol Phosphate Kinase II Beta"/>
    <property type="match status" value="1"/>
</dbReference>
<accession>A0A066V5N4</accession>
<feature type="region of interest" description="Disordered" evidence="13">
    <location>
        <begin position="1839"/>
        <end position="1934"/>
    </location>
</feature>
<evidence type="ECO:0000259" key="15">
    <source>
        <dbReference type="PROSITE" id="PS51455"/>
    </source>
</evidence>
<dbReference type="FunCoup" id="A0A066V5N4">
    <property type="interactions" value="493"/>
</dbReference>
<gene>
    <name evidence="16" type="ORF">K437DRAFT_260021</name>
</gene>
<dbReference type="Pfam" id="PF01363">
    <property type="entry name" value="FYVE"/>
    <property type="match status" value="1"/>
</dbReference>
<dbReference type="Pfam" id="PF01504">
    <property type="entry name" value="PIP5K"/>
    <property type="match status" value="2"/>
</dbReference>
<dbReference type="OMA" id="QSVWNDT"/>
<dbReference type="GO" id="GO:0000285">
    <property type="term" value="F:1-phosphatidylinositol-3-phosphate 5-kinase activity"/>
    <property type="evidence" value="ECO:0007669"/>
    <property type="project" value="UniProtKB-EC"/>
</dbReference>
<evidence type="ECO:0000256" key="3">
    <source>
        <dbReference type="ARBA" id="ARBA00022679"/>
    </source>
</evidence>
<dbReference type="Gene3D" id="3.50.7.10">
    <property type="entry name" value="GroEL"/>
    <property type="match status" value="1"/>
</dbReference>
<dbReference type="SUPFAM" id="SSF57903">
    <property type="entry name" value="FYVE/PHD zinc finger"/>
    <property type="match status" value="1"/>
</dbReference>
<dbReference type="PROSITE" id="PS51455">
    <property type="entry name" value="PIPK"/>
    <property type="match status" value="1"/>
</dbReference>
<dbReference type="HOGENOM" id="CLU_000480_3_0_1"/>
<evidence type="ECO:0000313" key="17">
    <source>
        <dbReference type="Proteomes" id="UP000027361"/>
    </source>
</evidence>
<feature type="compositionally biased region" description="Polar residues" evidence="13">
    <location>
        <begin position="1652"/>
        <end position="1663"/>
    </location>
</feature>
<dbReference type="SMART" id="SM00330">
    <property type="entry name" value="PIPKc"/>
    <property type="match status" value="1"/>
</dbReference>
<dbReference type="InterPro" id="IPR002498">
    <property type="entry name" value="PInositol-4-P-4/5-kinase_core"/>
</dbReference>
<keyword evidence="3 12" id="KW-0808">Transferase</keyword>
<keyword evidence="17" id="KW-1185">Reference proteome</keyword>
<dbReference type="GO" id="GO:0005524">
    <property type="term" value="F:ATP binding"/>
    <property type="evidence" value="ECO:0007669"/>
    <property type="project" value="UniProtKB-UniRule"/>
</dbReference>
<evidence type="ECO:0000256" key="2">
    <source>
        <dbReference type="ARBA" id="ARBA00012009"/>
    </source>
</evidence>
<keyword evidence="9 12" id="KW-0067">ATP-binding</keyword>
<keyword evidence="5 12" id="KW-0547">Nucleotide-binding</keyword>
<dbReference type="CDD" id="cd15725">
    <property type="entry name" value="FYVE_PIKfyve_Fab1"/>
    <property type="match status" value="1"/>
</dbReference>
<dbReference type="PANTHER" id="PTHR45748:SF7">
    <property type="entry name" value="1-PHOSPHATIDYLINOSITOL 3-PHOSPHATE 5-KINASE-RELATED"/>
    <property type="match status" value="1"/>
</dbReference>
<feature type="compositionally biased region" description="Basic and acidic residues" evidence="13">
    <location>
        <begin position="1792"/>
        <end position="1809"/>
    </location>
</feature>
<dbReference type="PROSITE" id="PS50178">
    <property type="entry name" value="ZF_FYVE"/>
    <property type="match status" value="1"/>
</dbReference>
<reference evidence="16 17" key="1">
    <citation type="submission" date="2014-05" db="EMBL/GenBank/DDBJ databases">
        <title>Draft genome sequence of a rare smut relative, Tilletiaria anomala UBC 951.</title>
        <authorList>
            <consortium name="DOE Joint Genome Institute"/>
            <person name="Toome M."/>
            <person name="Kuo A."/>
            <person name="Henrissat B."/>
            <person name="Lipzen A."/>
            <person name="Tritt A."/>
            <person name="Yoshinaga Y."/>
            <person name="Zane M."/>
            <person name="Barry K."/>
            <person name="Grigoriev I.V."/>
            <person name="Spatafora J.W."/>
            <person name="Aimea M.C."/>
        </authorList>
    </citation>
    <scope>NUCLEOTIDE SEQUENCE [LARGE SCALE GENOMIC DNA]</scope>
    <source>
        <strain evidence="16 17">UBC 951</strain>
    </source>
</reference>
<protein>
    <recommendedName>
        <fullName evidence="2">1-phosphatidylinositol-3-phosphate 5-kinase</fullName>
        <ecNumber evidence="2">2.7.1.150</ecNumber>
    </recommendedName>
    <alternativeName>
        <fullName evidence="10">Type III PIP kinase</fullName>
    </alternativeName>
</protein>
<evidence type="ECO:0000313" key="16">
    <source>
        <dbReference type="EMBL" id="KDN36771.1"/>
    </source>
</evidence>
<dbReference type="GO" id="GO:0010008">
    <property type="term" value="C:endosome membrane"/>
    <property type="evidence" value="ECO:0007669"/>
    <property type="project" value="TreeGrafter"/>
</dbReference>
<proteinExistence type="predicted"/>
<feature type="domain" description="FYVE-type" evidence="14">
    <location>
        <begin position="348"/>
        <end position="408"/>
    </location>
</feature>
<feature type="region of interest" description="Disordered" evidence="13">
    <location>
        <begin position="1069"/>
        <end position="1103"/>
    </location>
</feature>